<feature type="chain" id="PRO_5035303805" description="Alginate export domain-containing protein" evidence="2">
    <location>
        <begin position="25"/>
        <end position="471"/>
    </location>
</feature>
<name>A0A8A4TPD6_SULCO</name>
<feature type="region of interest" description="Disordered" evidence="1">
    <location>
        <begin position="29"/>
        <end position="55"/>
    </location>
</feature>
<protein>
    <recommendedName>
        <fullName evidence="5">Alginate export domain-containing protein</fullName>
    </recommendedName>
</protein>
<organism evidence="3 4">
    <name type="scientific">Sulfidibacter corallicola</name>
    <dbReference type="NCBI Taxonomy" id="2818388"/>
    <lineage>
        <taxon>Bacteria</taxon>
        <taxon>Pseudomonadati</taxon>
        <taxon>Acidobacteriota</taxon>
        <taxon>Holophagae</taxon>
        <taxon>Acanthopleuribacterales</taxon>
        <taxon>Acanthopleuribacteraceae</taxon>
        <taxon>Sulfidibacter</taxon>
    </lineage>
</organism>
<keyword evidence="2" id="KW-0732">Signal</keyword>
<keyword evidence="4" id="KW-1185">Reference proteome</keyword>
<dbReference type="KEGG" id="scor:J3U87_02995"/>
<evidence type="ECO:0008006" key="5">
    <source>
        <dbReference type="Google" id="ProtNLM"/>
    </source>
</evidence>
<proteinExistence type="predicted"/>
<gene>
    <name evidence="3" type="ORF">J3U87_02995</name>
</gene>
<dbReference type="AlphaFoldDB" id="A0A8A4TPD6"/>
<accession>A0A8A4TPD6</accession>
<dbReference type="Proteomes" id="UP000663929">
    <property type="component" value="Chromosome"/>
</dbReference>
<evidence type="ECO:0000313" key="3">
    <source>
        <dbReference type="EMBL" id="QTD51413.1"/>
    </source>
</evidence>
<feature type="signal peptide" evidence="2">
    <location>
        <begin position="1"/>
        <end position="24"/>
    </location>
</feature>
<evidence type="ECO:0000256" key="2">
    <source>
        <dbReference type="SAM" id="SignalP"/>
    </source>
</evidence>
<evidence type="ECO:0000256" key="1">
    <source>
        <dbReference type="SAM" id="MobiDB-lite"/>
    </source>
</evidence>
<reference evidence="3" key="1">
    <citation type="submission" date="2021-03" db="EMBL/GenBank/DDBJ databases">
        <title>Acanthopleuribacteraceae sp. M133.</title>
        <authorList>
            <person name="Wang G."/>
        </authorList>
    </citation>
    <scope>NUCLEOTIDE SEQUENCE</scope>
    <source>
        <strain evidence="3">M133</strain>
    </source>
</reference>
<dbReference type="RefSeq" id="WP_237381540.1">
    <property type="nucleotide sequence ID" value="NZ_CP071793.1"/>
</dbReference>
<dbReference type="PROSITE" id="PS51257">
    <property type="entry name" value="PROKAR_LIPOPROTEIN"/>
    <property type="match status" value="1"/>
</dbReference>
<dbReference type="EMBL" id="CP071793">
    <property type="protein sequence ID" value="QTD51413.1"/>
    <property type="molecule type" value="Genomic_DNA"/>
</dbReference>
<evidence type="ECO:0000313" key="4">
    <source>
        <dbReference type="Proteomes" id="UP000663929"/>
    </source>
</evidence>
<feature type="compositionally biased region" description="Basic and acidic residues" evidence="1">
    <location>
        <begin position="30"/>
        <end position="54"/>
    </location>
</feature>
<sequence>MKPTRSLPACVLILACLITWPLFAGGSGGDHQDDGHSSSRLTDEHIPLRPELVPDRPPPLIEWGEPFLGTGTLAPGFELGTGAVWQPSLYVFGTLRAAVQSNGYNAALGDARVTEAAARLDLFANLQLSGSERLVLGFRNLDQDGSFTRHVFDSEVPTIEDGSESELNADIRSLFFEGDFGEIFPNLSPRDFKPLDIGFSIGRQPLFFQEGILVNDSIDGVGLTWNSLQPRKTANYRTTFFYGWDNVDRNNLTQHTGDLIALFTAIDYKPSTVEVDVAYSLAEDGFDDMMAFGISAIQRLGLVNSSFRVLGSRIDDDNDDNDGYLLFSELSWTPHHTHDLAYVTTFWAIDTYTPIASGSGNGGALARAGISYAGVSLANYGAPLSPTASNVAGAALGYQKFMAHNRQQLLVEVASRFGTRDSVTNEFSLTTRYQAAFGRRFVVVLDGFANLIEAFDREAHFGARLELQVRF</sequence>